<protein>
    <submittedName>
        <fullName evidence="1">Uncharacterized protein</fullName>
    </submittedName>
</protein>
<accession>A0A1X7VFZ5</accession>
<proteinExistence type="predicted"/>
<dbReference type="AlphaFoldDB" id="A0A1X7VFZ5"/>
<reference evidence="1" key="1">
    <citation type="submission" date="2017-05" db="UniProtKB">
        <authorList>
            <consortium name="EnsemblMetazoa"/>
        </authorList>
    </citation>
    <scope>IDENTIFICATION</scope>
</reference>
<name>A0A1X7VFZ5_AMPQE</name>
<sequence length="83" mass="8973">MLADSTLPDDPRSICTLKSLISKKPFALMTNIFPTFPNLAPVISGLEKLTEPESMTVQVNGEFGISTPSHLTLITVLPHFCGT</sequence>
<evidence type="ECO:0000313" key="1">
    <source>
        <dbReference type="EnsemblMetazoa" id="Aqu2.1.38679_001"/>
    </source>
</evidence>
<dbReference type="EnsemblMetazoa" id="Aqu2.1.38679_001">
    <property type="protein sequence ID" value="Aqu2.1.38679_001"/>
    <property type="gene ID" value="Aqu2.1.38679"/>
</dbReference>
<dbReference type="InParanoid" id="A0A1X7VFZ5"/>
<organism evidence="1">
    <name type="scientific">Amphimedon queenslandica</name>
    <name type="common">Sponge</name>
    <dbReference type="NCBI Taxonomy" id="400682"/>
    <lineage>
        <taxon>Eukaryota</taxon>
        <taxon>Metazoa</taxon>
        <taxon>Porifera</taxon>
        <taxon>Demospongiae</taxon>
        <taxon>Heteroscleromorpha</taxon>
        <taxon>Haplosclerida</taxon>
        <taxon>Niphatidae</taxon>
        <taxon>Amphimedon</taxon>
    </lineage>
</organism>